<dbReference type="EMBL" id="JBHLTL010000001">
    <property type="protein sequence ID" value="MFC0588433.1"/>
    <property type="molecule type" value="Genomic_DNA"/>
</dbReference>
<organism evidence="2 3">
    <name type="scientific">Novosphingobium aquiterrae</name>
    <dbReference type="NCBI Taxonomy" id="624388"/>
    <lineage>
        <taxon>Bacteria</taxon>
        <taxon>Pseudomonadati</taxon>
        <taxon>Pseudomonadota</taxon>
        <taxon>Alphaproteobacteria</taxon>
        <taxon>Sphingomonadales</taxon>
        <taxon>Sphingomonadaceae</taxon>
        <taxon>Novosphingobium</taxon>
    </lineage>
</organism>
<dbReference type="InterPro" id="IPR005151">
    <property type="entry name" value="Tail-specific_protease"/>
</dbReference>
<name>A0ABV6PH93_9SPHN</name>
<keyword evidence="3" id="KW-1185">Reference proteome</keyword>
<dbReference type="Gene3D" id="3.90.226.10">
    <property type="entry name" value="2-enoyl-CoA Hydratase, Chain A, domain 1"/>
    <property type="match status" value="1"/>
</dbReference>
<dbReference type="PROSITE" id="PS51318">
    <property type="entry name" value="TAT"/>
    <property type="match status" value="1"/>
</dbReference>
<protein>
    <submittedName>
        <fullName evidence="2">S41 family peptidase</fullName>
    </submittedName>
</protein>
<accession>A0ABV6PH93</accession>
<dbReference type="Proteomes" id="UP001589943">
    <property type="component" value="Unassembled WGS sequence"/>
</dbReference>
<evidence type="ECO:0000313" key="3">
    <source>
        <dbReference type="Proteomes" id="UP001589943"/>
    </source>
</evidence>
<dbReference type="SUPFAM" id="SSF52096">
    <property type="entry name" value="ClpP/crotonase"/>
    <property type="match status" value="1"/>
</dbReference>
<sequence>MRLATGFEALKFALGVMITTMTDRRSLLRTGAALLAAGTAAPFARAAASSTAPALDDPTIVRRALALHPGLYRYLSPRGFERRMAQFEREWTASPDLAQRFLALSRLTAAVRCGHTQCNPFNQSKAVSTALFERPTRLPFTFRWLGGRMVITGDSGAMIGIARGSVVERINGQSPQAMLDTLVRYARADGSNDAKRIAQMEMRGTEEFETFDIYQGLLFPPGAEGHRTVWREPGGSRRQALLPTITAAQRNAAHPRRDDTGPLWDWRVDADGIAVLTMPSWVTYHGNWDWQGWLTERLAALGGAKGLVIDLRENEGGTDCGTFLLERLIAKPFKPLRYDSRIAYRQTPAALRPFLDTWDASFHTLGESAKVDGHGNLVVDGDGGEDATIPAAPRIPVPTAVLIGPVNSSATFSFARRVKQAGAARLFGTATGGNLRGINGGAYFFVRLPQSGLEFDLPIKGYYPERPQADSGVNPDIMVVQTIADIAAGRDPAMTAARRYLLSR</sequence>
<reference evidence="2 3" key="1">
    <citation type="submission" date="2024-09" db="EMBL/GenBank/DDBJ databases">
        <authorList>
            <person name="Sun Q."/>
            <person name="Mori K."/>
        </authorList>
    </citation>
    <scope>NUCLEOTIDE SEQUENCE [LARGE SCALE GENOMIC DNA]</scope>
    <source>
        <strain evidence="2 3">NCAIM B.02537</strain>
    </source>
</reference>
<dbReference type="InterPro" id="IPR029045">
    <property type="entry name" value="ClpP/crotonase-like_dom_sf"/>
</dbReference>
<feature type="domain" description="Tail specific protease" evidence="1">
    <location>
        <begin position="273"/>
        <end position="478"/>
    </location>
</feature>
<proteinExistence type="predicted"/>
<evidence type="ECO:0000313" key="2">
    <source>
        <dbReference type="EMBL" id="MFC0588433.1"/>
    </source>
</evidence>
<gene>
    <name evidence="2" type="ORF">ACFFF7_03315</name>
</gene>
<comment type="caution">
    <text evidence="2">The sequence shown here is derived from an EMBL/GenBank/DDBJ whole genome shotgun (WGS) entry which is preliminary data.</text>
</comment>
<evidence type="ECO:0000259" key="1">
    <source>
        <dbReference type="Pfam" id="PF03572"/>
    </source>
</evidence>
<dbReference type="Pfam" id="PF03572">
    <property type="entry name" value="Peptidase_S41"/>
    <property type="match status" value="1"/>
</dbReference>
<dbReference type="InterPro" id="IPR006311">
    <property type="entry name" value="TAT_signal"/>
</dbReference>
<dbReference type="RefSeq" id="WP_379479933.1">
    <property type="nucleotide sequence ID" value="NZ_JBHLTL010000001.1"/>
</dbReference>